<feature type="binding site" evidence="11">
    <location>
        <begin position="37"/>
        <end position="40"/>
    </location>
    <ligand>
        <name>5-methyltetrahydropteroyltri-L-glutamate</name>
        <dbReference type="ChEBI" id="CHEBI:58207"/>
    </ligand>
</feature>
<feature type="binding site" evidence="11 12">
    <location>
        <position position="615"/>
    </location>
    <ligand>
        <name>L-homocysteine</name>
        <dbReference type="ChEBI" id="CHEBI:58199"/>
    </ligand>
</feature>
<dbReference type="PANTHER" id="PTHR30519">
    <property type="entry name" value="5-METHYLTETRAHYDROPTEROYLTRIGLUTAMATE--HOMOCYSTEINE METHYLTRANSFERASE"/>
    <property type="match status" value="1"/>
</dbReference>
<feature type="binding site" evidence="11 12">
    <location>
        <begin position="447"/>
        <end position="449"/>
    </location>
    <ligand>
        <name>L-homocysteine</name>
        <dbReference type="ChEBI" id="CHEBI:58199"/>
    </ligand>
</feature>
<dbReference type="OrthoDB" id="244285at2"/>
<feature type="binding site" evidence="13">
    <location>
        <position position="659"/>
    </location>
    <ligand>
        <name>Zn(2+)</name>
        <dbReference type="ChEBI" id="CHEBI:29105"/>
        <label>1</label>
        <note>catalytic</note>
    </ligand>
</feature>
<evidence type="ECO:0000256" key="10">
    <source>
        <dbReference type="ARBA" id="ARBA00023167"/>
    </source>
</evidence>
<evidence type="ECO:0000256" key="3">
    <source>
        <dbReference type="ARBA" id="ARBA00009553"/>
    </source>
</evidence>
<feature type="binding site" evidence="11">
    <location>
        <position position="681"/>
    </location>
    <ligand>
        <name>Zn(2+)</name>
        <dbReference type="ChEBI" id="CHEBI:29105"/>
        <note>catalytic</note>
    </ligand>
</feature>
<dbReference type="RefSeq" id="WP_077689435.1">
    <property type="nucleotide sequence ID" value="NZ_MCOK01000001.1"/>
</dbReference>
<keyword evidence="4 11" id="KW-0489">Methyltransferase</keyword>
<proteinExistence type="inferred from homology"/>
<evidence type="ECO:0000256" key="5">
    <source>
        <dbReference type="ARBA" id="ARBA00022605"/>
    </source>
</evidence>
<dbReference type="EC" id="2.1.1.14" evidence="11"/>
<dbReference type="AlphaFoldDB" id="A0A1V3BX96"/>
<evidence type="ECO:0000256" key="13">
    <source>
        <dbReference type="PIRSR" id="PIRSR000382-2"/>
    </source>
</evidence>
<evidence type="ECO:0000256" key="9">
    <source>
        <dbReference type="ARBA" id="ARBA00022833"/>
    </source>
</evidence>
<evidence type="ECO:0000313" key="18">
    <source>
        <dbReference type="EMBL" id="OOC53078.1"/>
    </source>
</evidence>
<dbReference type="GO" id="GO:0008270">
    <property type="term" value="F:zinc ion binding"/>
    <property type="evidence" value="ECO:0007669"/>
    <property type="project" value="InterPro"/>
</dbReference>
<dbReference type="CDD" id="cd03312">
    <property type="entry name" value="CIMS_N_terminal_like"/>
    <property type="match status" value="1"/>
</dbReference>
<feature type="binding site" evidence="11 12">
    <location>
        <begin position="447"/>
        <end position="449"/>
    </location>
    <ligand>
        <name>L-methionine</name>
        <dbReference type="ChEBI" id="CHEBI:57844"/>
    </ligand>
</feature>
<feature type="binding site" evidence="11">
    <location>
        <position position="659"/>
    </location>
    <ligand>
        <name>Zn(2+)</name>
        <dbReference type="ChEBI" id="CHEBI:29105"/>
        <note>catalytic</note>
    </ligand>
</feature>
<dbReference type="PIRSF" id="PIRSF000382">
    <property type="entry name" value="MeTrfase_B12_ind"/>
    <property type="match status" value="1"/>
</dbReference>
<comment type="pathway">
    <text evidence="2 11">Amino-acid biosynthesis; L-methionine biosynthesis via de novo pathway; L-methionine from L-homocysteine (MetE route): step 1/1.</text>
</comment>
<dbReference type="Pfam" id="PF01717">
    <property type="entry name" value="Meth_synt_2"/>
    <property type="match status" value="1"/>
</dbReference>
<comment type="function">
    <text evidence="1 11">Catalyzes the transfer of a methyl group from 5-methyltetrahydrofolate to homocysteine resulting in methionine formation.</text>
</comment>
<feature type="active site" description="Proton donor" evidence="11 14">
    <location>
        <position position="710"/>
    </location>
</feature>
<keyword evidence="5 11" id="KW-0028">Amino-acid biosynthesis</keyword>
<feature type="binding site" evidence="12">
    <location>
        <position position="142"/>
    </location>
    <ligand>
        <name>5-methyltetrahydropteroyltri-L-glutamate</name>
        <dbReference type="ChEBI" id="CHEBI:58207"/>
    </ligand>
</feature>
<dbReference type="GO" id="GO:0003871">
    <property type="term" value="F:5-methyltetrahydropteroyltriglutamate-homocysteine S-methyltransferase activity"/>
    <property type="evidence" value="ECO:0007669"/>
    <property type="project" value="UniProtKB-UniRule"/>
</dbReference>
<gene>
    <name evidence="11" type="primary">metE</name>
    <name evidence="18" type="ORF">NOSIN_03975</name>
</gene>
<dbReference type="CDD" id="cd03311">
    <property type="entry name" value="CIMS_C_terminal_like"/>
    <property type="match status" value="1"/>
</dbReference>
<feature type="binding site" evidence="11">
    <location>
        <position position="500"/>
    </location>
    <ligand>
        <name>L-homocysteine</name>
        <dbReference type="ChEBI" id="CHEBI:58199"/>
    </ligand>
</feature>
<name>A0A1V3BX96_9ACTN</name>
<feature type="region of interest" description="Disordered" evidence="15">
    <location>
        <begin position="1"/>
        <end position="34"/>
    </location>
</feature>
<dbReference type="Proteomes" id="UP000189004">
    <property type="component" value="Unassembled WGS sequence"/>
</dbReference>
<evidence type="ECO:0000256" key="6">
    <source>
        <dbReference type="ARBA" id="ARBA00022679"/>
    </source>
</evidence>
<feature type="binding site" evidence="11 12">
    <location>
        <position position="615"/>
    </location>
    <ligand>
        <name>L-methionine</name>
        <dbReference type="ChEBI" id="CHEBI:57844"/>
    </ligand>
</feature>
<keyword evidence="8 11" id="KW-0677">Repeat</keyword>
<evidence type="ECO:0000313" key="19">
    <source>
        <dbReference type="Proteomes" id="UP000189004"/>
    </source>
</evidence>
<feature type="compositionally biased region" description="Low complexity" evidence="15">
    <location>
        <begin position="1"/>
        <end position="15"/>
    </location>
</feature>
<evidence type="ECO:0000256" key="1">
    <source>
        <dbReference type="ARBA" id="ARBA00002777"/>
    </source>
</evidence>
<dbReference type="NCBIfam" id="TIGR01371">
    <property type="entry name" value="met_syn_B12ind"/>
    <property type="match status" value="1"/>
</dbReference>
<dbReference type="UniPathway" id="UPA00051">
    <property type="reaction ID" value="UER00082"/>
</dbReference>
<evidence type="ECO:0000256" key="14">
    <source>
        <dbReference type="PIRSR" id="PIRSR000382-3"/>
    </source>
</evidence>
<comment type="cofactor">
    <cofactor evidence="11">
        <name>Zn(2+)</name>
        <dbReference type="ChEBI" id="CHEBI:29105"/>
    </cofactor>
    <text evidence="11">Binds 1 zinc ion per subunit.</text>
</comment>
<reference evidence="19" key="1">
    <citation type="submission" date="2016-08" db="EMBL/GenBank/DDBJ databases">
        <authorList>
            <person name="Tokovenko B."/>
            <person name="Kalinowski J."/>
        </authorList>
    </citation>
    <scope>NUCLEOTIDE SEQUENCE [LARGE SCALE GENOMIC DNA]</scope>
    <source>
        <strain evidence="19">UTMC102</strain>
    </source>
</reference>
<keyword evidence="9 11" id="KW-0862">Zinc</keyword>
<keyword evidence="19" id="KW-1185">Reference proteome</keyword>
<feature type="binding site" evidence="13">
    <location>
        <position position="657"/>
    </location>
    <ligand>
        <name>Zn(2+)</name>
        <dbReference type="ChEBI" id="CHEBI:29105"/>
        <label>1</label>
        <note>catalytic</note>
    </ligand>
</feature>
<dbReference type="GO" id="GO:0032259">
    <property type="term" value="P:methylation"/>
    <property type="evidence" value="ECO:0007669"/>
    <property type="project" value="UniProtKB-KW"/>
</dbReference>
<keyword evidence="10 11" id="KW-0486">Methionine biosynthesis</keyword>
<organism evidence="18 19">
    <name type="scientific">Nocardiopsis sinuspersici</name>
    <dbReference type="NCBI Taxonomy" id="501010"/>
    <lineage>
        <taxon>Bacteria</taxon>
        <taxon>Bacillati</taxon>
        <taxon>Actinomycetota</taxon>
        <taxon>Actinomycetes</taxon>
        <taxon>Streptosporangiales</taxon>
        <taxon>Nocardiopsidaceae</taxon>
        <taxon>Nocardiopsis</taxon>
    </lineage>
</organism>
<evidence type="ECO:0000256" key="12">
    <source>
        <dbReference type="PIRSR" id="PIRSR000382-1"/>
    </source>
</evidence>
<comment type="cofactor">
    <cofactor evidence="13">
        <name>Zn(2+)</name>
        <dbReference type="ChEBI" id="CHEBI:29105"/>
    </cofactor>
    <text evidence="13">Binds 2 Zn(2+) ions per subunit.</text>
</comment>
<evidence type="ECO:0000256" key="8">
    <source>
        <dbReference type="ARBA" id="ARBA00022737"/>
    </source>
</evidence>
<dbReference type="InterPro" id="IPR038071">
    <property type="entry name" value="UROD/MetE-like_sf"/>
</dbReference>
<feature type="binding site" evidence="11">
    <location>
        <position position="657"/>
    </location>
    <ligand>
        <name>Zn(2+)</name>
        <dbReference type="ChEBI" id="CHEBI:29105"/>
        <note>catalytic</note>
    </ligand>
</feature>
<feature type="binding site" evidence="11 12">
    <location>
        <position position="500"/>
    </location>
    <ligand>
        <name>L-methionine</name>
        <dbReference type="ChEBI" id="CHEBI:57844"/>
    </ligand>
</feature>
<feature type="domain" description="Cobalamin-independent methionine synthase MetE C-terminal/archaeal" evidence="16">
    <location>
        <begin position="442"/>
        <end position="764"/>
    </location>
</feature>
<dbReference type="HAMAP" id="MF_00172">
    <property type="entry name" value="Meth_synth"/>
    <property type="match status" value="1"/>
</dbReference>
<feature type="binding site" evidence="12">
    <location>
        <position position="40"/>
    </location>
    <ligand>
        <name>5-methyltetrahydropteroyltri-L-glutamate</name>
        <dbReference type="ChEBI" id="CHEBI:58207"/>
    </ligand>
</feature>
<protein>
    <recommendedName>
        <fullName evidence="11">5-methyltetrahydropteroyltriglutamate--homocysteine methyltransferase</fullName>
        <ecNumber evidence="11">2.1.1.14</ecNumber>
    </recommendedName>
    <alternativeName>
        <fullName evidence="11">Cobalamin-independent methionine synthase</fullName>
    </alternativeName>
    <alternativeName>
        <fullName evidence="11">Methionine synthase, vitamin-B12 independent isozyme</fullName>
    </alternativeName>
</protein>
<feature type="binding site" evidence="11">
    <location>
        <position position="137"/>
    </location>
    <ligand>
        <name>5-methyltetrahydropteroyltri-L-glutamate</name>
        <dbReference type="ChEBI" id="CHEBI:58207"/>
    </ligand>
</feature>
<keyword evidence="7 11" id="KW-0479">Metal-binding</keyword>
<feature type="binding site" evidence="13">
    <location>
        <position position="681"/>
    </location>
    <ligand>
        <name>Zn(2+)</name>
        <dbReference type="ChEBI" id="CHEBI:29105"/>
        <label>1</label>
        <note>catalytic</note>
    </ligand>
</feature>
<dbReference type="SUPFAM" id="SSF51726">
    <property type="entry name" value="UROD/MetE-like"/>
    <property type="match status" value="2"/>
</dbReference>
<sequence>MTETPRPAEAPASPDASPPPASVRSTVHGYPRIGPHRELKRASESYWRGGTSAQELDAVAADLRRGVYAQLREAGVDDIPSNTFSYYDHVLDTAVLFDLVPPRFAPPAAADDRDEELRRYFALARGEQGALPLEMTKWFDTNYHYLVPELSPSTRPRLVGDKPVAEFREAAEAGFHTRPVLVGPLTFLMLAKAADDAPEGWEPIVLLDQLLDAYARLLGELRAAGATEVQLDEPILATDEGRAAVGRLERAYQRLGSLSDRPALLVSTYFGSIGAPALRVLKDSPVEAVGLDLVTDDEGVDDLVQVSGLGATRLVAGVVEGRNVWRTDVPAAAATLGTLLALTDELTVSTSCSLLHVPLDLEAETSLAPGLREALAFARQKAEEVALLGRVLSEGAEAEHTGGGGVRPPAFTDARVRARLDALGPEAYERPQDRGRPTEIPLTTTTIGSFPQTPELRRARAAHRRGELSEDAYKQILREEIDRVVALQEEIGLDVLVHGEPERNDMVQYFAEQLEGYATTSNGWVQSYGSRCVRPPILFGDVSRPEPMTVEWTTYAQSRTDKPVKGMLTGPVTMLAWSFVRTDQPLGETARQVGLALRDEAADLERAGIRHIQVDEAALRELLPLREERRGEYLDWAVGSFRLATSGVSPSTTVHTHMCYSEFGLIVDGIEALDADVTSVEAARSRMELVRDLGERGYKRGIGPGVYDIHSPRVPPVEEVEDALRLAVAHIDAGNLWVNPDCGLKTRGYAEVEQALRNMVEAARRVRADLRR</sequence>
<dbReference type="InterPro" id="IPR013215">
    <property type="entry name" value="Cbl-indep_Met_Synth_N"/>
</dbReference>
<keyword evidence="6 11" id="KW-0808">Transferase</keyword>
<dbReference type="Gene3D" id="3.20.20.210">
    <property type="match status" value="2"/>
</dbReference>
<dbReference type="Pfam" id="PF08267">
    <property type="entry name" value="Meth_synt_1"/>
    <property type="match status" value="1"/>
</dbReference>
<feature type="domain" description="Cobalamin-independent methionine synthase MetE N-terminal" evidence="17">
    <location>
        <begin position="25"/>
        <end position="340"/>
    </location>
</feature>
<feature type="binding site" evidence="11">
    <location>
        <position position="742"/>
    </location>
    <ligand>
        <name>Zn(2+)</name>
        <dbReference type="ChEBI" id="CHEBI:29105"/>
        <note>catalytic</note>
    </ligand>
</feature>
<evidence type="ECO:0000256" key="15">
    <source>
        <dbReference type="SAM" id="MobiDB-lite"/>
    </source>
</evidence>
<evidence type="ECO:0000256" key="11">
    <source>
        <dbReference type="HAMAP-Rule" id="MF_00172"/>
    </source>
</evidence>
<feature type="binding site" evidence="13">
    <location>
        <position position="742"/>
    </location>
    <ligand>
        <name>Zn(2+)</name>
        <dbReference type="ChEBI" id="CHEBI:29105"/>
        <label>1</label>
        <note>catalytic</note>
    </ligand>
</feature>
<comment type="catalytic activity">
    <reaction evidence="11">
        <text>5-methyltetrahydropteroyltri-L-glutamate + L-homocysteine = tetrahydropteroyltri-L-glutamate + L-methionine</text>
        <dbReference type="Rhea" id="RHEA:21196"/>
        <dbReference type="ChEBI" id="CHEBI:57844"/>
        <dbReference type="ChEBI" id="CHEBI:58140"/>
        <dbReference type="ChEBI" id="CHEBI:58199"/>
        <dbReference type="ChEBI" id="CHEBI:58207"/>
        <dbReference type="EC" id="2.1.1.14"/>
    </reaction>
</comment>
<dbReference type="EMBL" id="MCOK01000001">
    <property type="protein sequence ID" value="OOC53078.1"/>
    <property type="molecule type" value="Genomic_DNA"/>
</dbReference>
<feature type="binding site" evidence="11 12">
    <location>
        <begin position="531"/>
        <end position="532"/>
    </location>
    <ligand>
        <name>5-methyltetrahydropteroyltri-L-glutamate</name>
        <dbReference type="ChEBI" id="CHEBI:58207"/>
    </ligand>
</feature>
<comment type="caution">
    <text evidence="18">The sequence shown here is derived from an EMBL/GenBank/DDBJ whole genome shotgun (WGS) entry which is preliminary data.</text>
</comment>
<dbReference type="GO" id="GO:0009086">
    <property type="term" value="P:methionine biosynthetic process"/>
    <property type="evidence" value="ECO:0007669"/>
    <property type="project" value="UniProtKB-UniRule"/>
</dbReference>
<accession>A0A1V3BX96</accession>
<dbReference type="InterPro" id="IPR006276">
    <property type="entry name" value="Cobalamin-indep_Met_synthase"/>
</dbReference>
<evidence type="ECO:0000259" key="17">
    <source>
        <dbReference type="Pfam" id="PF08267"/>
    </source>
</evidence>
<comment type="similarity">
    <text evidence="3 11">Belongs to the vitamin-B12 independent methionine synthase family.</text>
</comment>
<dbReference type="STRING" id="501010.NOSIN_03975"/>
<evidence type="ECO:0000256" key="4">
    <source>
        <dbReference type="ARBA" id="ARBA00022603"/>
    </source>
</evidence>
<evidence type="ECO:0000259" key="16">
    <source>
        <dbReference type="Pfam" id="PF01717"/>
    </source>
</evidence>
<evidence type="ECO:0000256" key="7">
    <source>
        <dbReference type="ARBA" id="ARBA00022723"/>
    </source>
</evidence>
<evidence type="ECO:0000256" key="2">
    <source>
        <dbReference type="ARBA" id="ARBA00004681"/>
    </source>
</evidence>
<dbReference type="InterPro" id="IPR002629">
    <property type="entry name" value="Met_Synth_C/arc"/>
</dbReference>
<feature type="binding site" evidence="11 12">
    <location>
        <position position="577"/>
    </location>
    <ligand>
        <name>5-methyltetrahydropteroyltri-L-glutamate</name>
        <dbReference type="ChEBI" id="CHEBI:58207"/>
    </ligand>
</feature>
<feature type="binding site" evidence="11">
    <location>
        <position position="621"/>
    </location>
    <ligand>
        <name>5-methyltetrahydropteroyltri-L-glutamate</name>
        <dbReference type="ChEBI" id="CHEBI:58207"/>
    </ligand>
</feature>
<dbReference type="NCBIfam" id="NF003556">
    <property type="entry name" value="PRK05222.1"/>
    <property type="match status" value="1"/>
</dbReference>